<accession>A0A0U2C0W1</accession>
<name>A0A0U2C0W1_9CAUD</name>
<reference evidence="1 2" key="1">
    <citation type="submission" date="2015-04" db="EMBL/GenBank/DDBJ databases">
        <title>Isolation and characterization of bacteriophages from East Africa Rift Valley soda lakes.</title>
        <authorList>
            <person name="van Zyl L.J."/>
            <person name="Nemavhulani S."/>
            <person name="Cowan D.A."/>
            <person name="Trindade M.I."/>
        </authorList>
    </citation>
    <scope>NUCLEOTIDE SEQUENCE [LARGE SCALE GENOMIC DNA]</scope>
</reference>
<dbReference type="Proteomes" id="UP000223061">
    <property type="component" value="Segment"/>
</dbReference>
<sequence length="274" mass="29346">MSVLDLTNAPRLFYGAAEAQALYRGADLLWTKPAQISDYYGIGAGQVPLRLRSADAVMSGGFVQRIPNMGGAGAPFDLAAGVNTIPLIDGAMDLTPAQWLRWSNLTQQTAIDMMGTRVFIVADLRGLTVDQYFLGNGNPQANIWIEAGGGRMRVNRRNPLTNSFETVNINLNPAIGGALRLYEIEFLPGGAPNANGQTSGGTIRVFVNGELRGSAAHSFPEFRVWNYAAGQNPTSGNGLNALVFDTLSIIQGGAYSSRVPIIRQRLNTLYGLGI</sequence>
<protein>
    <submittedName>
        <fullName evidence="1">Uncharacterized protein</fullName>
    </submittedName>
</protein>
<organism evidence="1 2">
    <name type="scientific">Paracoccus phage Shpa</name>
    <dbReference type="NCBI Taxonomy" id="1647282"/>
    <lineage>
        <taxon>Viruses</taxon>
        <taxon>Duplodnaviria</taxon>
        <taxon>Heunggongvirae</taxon>
        <taxon>Uroviricota</taxon>
        <taxon>Caudoviricetes</taxon>
        <taxon>Vhulanivirus</taxon>
        <taxon>Vhulanivirus Shpa</taxon>
    </lineage>
</organism>
<dbReference type="EMBL" id="KR072689">
    <property type="protein sequence ID" value="AKG94533.1"/>
    <property type="molecule type" value="Genomic_DNA"/>
</dbReference>
<proteinExistence type="predicted"/>
<keyword evidence="2" id="KW-1185">Reference proteome</keyword>
<evidence type="ECO:0000313" key="1">
    <source>
        <dbReference type="EMBL" id="AKG94533.1"/>
    </source>
</evidence>
<gene>
    <name evidence="1" type="ORF">Shpa_22</name>
</gene>
<evidence type="ECO:0000313" key="2">
    <source>
        <dbReference type="Proteomes" id="UP000223061"/>
    </source>
</evidence>